<reference evidence="2" key="1">
    <citation type="submission" date="2011-07" db="EMBL/GenBank/DDBJ databases">
        <authorList>
            <consortium name="Caenorhabditis brenneri Sequencing and Analysis Consortium"/>
            <person name="Wilson R.K."/>
        </authorList>
    </citation>
    <scope>NUCLEOTIDE SEQUENCE [LARGE SCALE GENOMIC DNA]</scope>
    <source>
        <strain evidence="2">PB2801</strain>
    </source>
</reference>
<gene>
    <name evidence="1" type="ORF">CAEBREN_09029</name>
</gene>
<name>G0NG13_CAEBE</name>
<proteinExistence type="predicted"/>
<evidence type="ECO:0000313" key="2">
    <source>
        <dbReference type="Proteomes" id="UP000008068"/>
    </source>
</evidence>
<dbReference type="HOGENOM" id="CLU_2962955_0_0_1"/>
<dbReference type="EMBL" id="GL379878">
    <property type="protein sequence ID" value="EGT59837.1"/>
    <property type="molecule type" value="Genomic_DNA"/>
</dbReference>
<dbReference type="AlphaFoldDB" id="G0NG13"/>
<evidence type="ECO:0000313" key="1">
    <source>
        <dbReference type="EMBL" id="EGT59837.1"/>
    </source>
</evidence>
<dbReference type="InParanoid" id="G0NG13"/>
<sequence>MMEQWVYVDLDGVRELNSERDRKGGKRPEKVHVWIFLDETKLVSLIIYPSVLIGMSSFL</sequence>
<keyword evidence="2" id="KW-1185">Reference proteome</keyword>
<dbReference type="Proteomes" id="UP000008068">
    <property type="component" value="Unassembled WGS sequence"/>
</dbReference>
<accession>G0NG13</accession>
<organism evidence="2">
    <name type="scientific">Caenorhabditis brenneri</name>
    <name type="common">Nematode worm</name>
    <dbReference type="NCBI Taxonomy" id="135651"/>
    <lineage>
        <taxon>Eukaryota</taxon>
        <taxon>Metazoa</taxon>
        <taxon>Ecdysozoa</taxon>
        <taxon>Nematoda</taxon>
        <taxon>Chromadorea</taxon>
        <taxon>Rhabditida</taxon>
        <taxon>Rhabditina</taxon>
        <taxon>Rhabditomorpha</taxon>
        <taxon>Rhabditoidea</taxon>
        <taxon>Rhabditidae</taxon>
        <taxon>Peloderinae</taxon>
        <taxon>Caenorhabditis</taxon>
    </lineage>
</organism>
<protein>
    <submittedName>
        <fullName evidence="1">Uncharacterized protein</fullName>
    </submittedName>
</protein>